<reference evidence="7 8" key="1">
    <citation type="submission" date="2017-09" db="EMBL/GenBank/DDBJ databases">
        <title>Depth-based differentiation of microbial function through sediment-hosted aquifers and enrichment of novel symbionts in the deep terrestrial subsurface.</title>
        <authorList>
            <person name="Probst A.J."/>
            <person name="Ladd B."/>
            <person name="Jarett J.K."/>
            <person name="Geller-Mcgrath D.E."/>
            <person name="Sieber C.M."/>
            <person name="Emerson J.B."/>
            <person name="Anantharaman K."/>
            <person name="Thomas B.C."/>
            <person name="Malmstrom R."/>
            <person name="Stieglmeier M."/>
            <person name="Klingl A."/>
            <person name="Woyke T."/>
            <person name="Ryan C.M."/>
            <person name="Banfield J.F."/>
        </authorList>
    </citation>
    <scope>NUCLEOTIDE SEQUENCE [LARGE SCALE GENOMIC DNA]</scope>
    <source>
        <strain evidence="7">CG10_big_fil_rev_8_21_14_0_10_46_23</strain>
    </source>
</reference>
<gene>
    <name evidence="6 7" type="primary">rpsQ</name>
    <name evidence="7" type="ORF">COV31_02235</name>
</gene>
<proteinExistence type="inferred from homology"/>
<evidence type="ECO:0000256" key="3">
    <source>
        <dbReference type="ARBA" id="ARBA00022884"/>
    </source>
</evidence>
<dbReference type="InterPro" id="IPR000266">
    <property type="entry name" value="Ribosomal_uS17"/>
</dbReference>
<dbReference type="PRINTS" id="PR00973">
    <property type="entry name" value="RIBOSOMALS17"/>
</dbReference>
<dbReference type="HAMAP" id="MF_01345_B">
    <property type="entry name" value="Ribosomal_uS17_B"/>
    <property type="match status" value="1"/>
</dbReference>
<evidence type="ECO:0000256" key="6">
    <source>
        <dbReference type="HAMAP-Rule" id="MF_01345"/>
    </source>
</evidence>
<sequence length="94" mass="10827">MNRENSKNKILKGEVVSDKMTKTVVVSVTRLKKHPKYKKYFRVSKRYKAHDEQGEYKTGDKVLIQLTNPISKDKCWIVTGRIASGKTSPEEAEK</sequence>
<dbReference type="GO" id="GO:0003735">
    <property type="term" value="F:structural constituent of ribosome"/>
    <property type="evidence" value="ECO:0007669"/>
    <property type="project" value="UniProtKB-UniRule"/>
</dbReference>
<dbReference type="AlphaFoldDB" id="A0A2H0R5A3"/>
<dbReference type="NCBIfam" id="TIGR03635">
    <property type="entry name" value="uS17_bact"/>
    <property type="match status" value="1"/>
</dbReference>
<dbReference type="InterPro" id="IPR019984">
    <property type="entry name" value="Ribosomal_uS17_bact/chlr"/>
</dbReference>
<keyword evidence="3 6" id="KW-0694">RNA-binding</keyword>
<evidence type="ECO:0000313" key="7">
    <source>
        <dbReference type="EMBL" id="PIR41204.1"/>
    </source>
</evidence>
<dbReference type="InterPro" id="IPR012340">
    <property type="entry name" value="NA-bd_OB-fold"/>
</dbReference>
<dbReference type="PANTHER" id="PTHR10744">
    <property type="entry name" value="40S RIBOSOMAL PROTEIN S11 FAMILY MEMBER"/>
    <property type="match status" value="1"/>
</dbReference>
<accession>A0A2H0R5A3</accession>
<dbReference type="NCBIfam" id="NF004123">
    <property type="entry name" value="PRK05610.1"/>
    <property type="match status" value="1"/>
</dbReference>
<dbReference type="Pfam" id="PF00366">
    <property type="entry name" value="Ribosomal_S17"/>
    <property type="match status" value="1"/>
</dbReference>
<comment type="caution">
    <text evidence="7">The sequence shown here is derived from an EMBL/GenBank/DDBJ whole genome shotgun (WGS) entry which is preliminary data.</text>
</comment>
<dbReference type="Proteomes" id="UP000230232">
    <property type="component" value="Unassembled WGS sequence"/>
</dbReference>
<evidence type="ECO:0000256" key="5">
    <source>
        <dbReference type="ARBA" id="ARBA00023274"/>
    </source>
</evidence>
<evidence type="ECO:0000256" key="4">
    <source>
        <dbReference type="ARBA" id="ARBA00022980"/>
    </source>
</evidence>
<dbReference type="PANTHER" id="PTHR10744:SF1">
    <property type="entry name" value="SMALL RIBOSOMAL SUBUNIT PROTEIN US17M"/>
    <property type="match status" value="1"/>
</dbReference>
<protein>
    <recommendedName>
        <fullName evidence="6">Small ribosomal subunit protein uS17</fullName>
    </recommendedName>
</protein>
<dbReference type="CDD" id="cd00364">
    <property type="entry name" value="Ribosomal_uS17"/>
    <property type="match status" value="1"/>
</dbReference>
<name>A0A2H0R5A3_9BACT</name>
<comment type="function">
    <text evidence="6">One of the primary rRNA binding proteins, it binds specifically to the 5'-end of 16S ribosomal RNA.</text>
</comment>
<dbReference type="Gene3D" id="2.40.50.140">
    <property type="entry name" value="Nucleic acid-binding proteins"/>
    <property type="match status" value="1"/>
</dbReference>
<evidence type="ECO:0000313" key="8">
    <source>
        <dbReference type="Proteomes" id="UP000230232"/>
    </source>
</evidence>
<keyword evidence="4 6" id="KW-0689">Ribosomal protein</keyword>
<keyword evidence="5 6" id="KW-0687">Ribonucleoprotein</keyword>
<evidence type="ECO:0000256" key="2">
    <source>
        <dbReference type="ARBA" id="ARBA00022730"/>
    </source>
</evidence>
<dbReference type="EMBL" id="PCXO01000010">
    <property type="protein sequence ID" value="PIR41204.1"/>
    <property type="molecule type" value="Genomic_DNA"/>
</dbReference>
<dbReference type="GO" id="GO:0006412">
    <property type="term" value="P:translation"/>
    <property type="evidence" value="ECO:0007669"/>
    <property type="project" value="UniProtKB-UniRule"/>
</dbReference>
<evidence type="ECO:0000256" key="1">
    <source>
        <dbReference type="ARBA" id="ARBA00010254"/>
    </source>
</evidence>
<dbReference type="SUPFAM" id="SSF50249">
    <property type="entry name" value="Nucleic acid-binding proteins"/>
    <property type="match status" value="1"/>
</dbReference>
<dbReference type="GO" id="GO:0022627">
    <property type="term" value="C:cytosolic small ribosomal subunit"/>
    <property type="evidence" value="ECO:0007669"/>
    <property type="project" value="UniProtKB-UniRule"/>
</dbReference>
<comment type="subunit">
    <text evidence="6">Part of the 30S ribosomal subunit.</text>
</comment>
<organism evidence="7 8">
    <name type="scientific">Candidatus Yanofskybacteria bacterium CG10_big_fil_rev_8_21_14_0_10_46_23</name>
    <dbReference type="NCBI Taxonomy" id="1975098"/>
    <lineage>
        <taxon>Bacteria</taxon>
        <taxon>Candidatus Yanofskyibacteriota</taxon>
    </lineage>
</organism>
<keyword evidence="2 6" id="KW-0699">rRNA-binding</keyword>
<comment type="similarity">
    <text evidence="1 6">Belongs to the universal ribosomal protein uS17 family.</text>
</comment>
<dbReference type="GO" id="GO:0019843">
    <property type="term" value="F:rRNA binding"/>
    <property type="evidence" value="ECO:0007669"/>
    <property type="project" value="UniProtKB-UniRule"/>
</dbReference>